<feature type="transmembrane region" description="Helical" evidence="7">
    <location>
        <begin position="70"/>
        <end position="91"/>
    </location>
</feature>
<evidence type="ECO:0000256" key="1">
    <source>
        <dbReference type="ARBA" id="ARBA00004651"/>
    </source>
</evidence>
<evidence type="ECO:0000313" key="9">
    <source>
        <dbReference type="Proteomes" id="UP000577362"/>
    </source>
</evidence>
<protein>
    <submittedName>
        <fullName evidence="8">Flagellar biosynthetic protein FliR</fullName>
    </submittedName>
</protein>
<evidence type="ECO:0000256" key="2">
    <source>
        <dbReference type="ARBA" id="ARBA00009772"/>
    </source>
</evidence>
<comment type="subcellular location">
    <subcellularLocation>
        <location evidence="1">Cell membrane</location>
        <topology evidence="1">Multi-pass membrane protein</topology>
    </subcellularLocation>
</comment>
<organism evidence="8 9">
    <name type="scientific">Chelatococcus caeni</name>
    <dbReference type="NCBI Taxonomy" id="1348468"/>
    <lineage>
        <taxon>Bacteria</taxon>
        <taxon>Pseudomonadati</taxon>
        <taxon>Pseudomonadota</taxon>
        <taxon>Alphaproteobacteria</taxon>
        <taxon>Hyphomicrobiales</taxon>
        <taxon>Chelatococcaceae</taxon>
        <taxon>Chelatococcus</taxon>
    </lineage>
</organism>
<evidence type="ECO:0000256" key="6">
    <source>
        <dbReference type="ARBA" id="ARBA00023136"/>
    </source>
</evidence>
<evidence type="ECO:0000256" key="5">
    <source>
        <dbReference type="ARBA" id="ARBA00022989"/>
    </source>
</evidence>
<dbReference type="AlphaFoldDB" id="A0A840CBY8"/>
<feature type="transmembrane region" description="Helical" evidence="7">
    <location>
        <begin position="38"/>
        <end position="58"/>
    </location>
</feature>
<keyword evidence="6 7" id="KW-0472">Membrane</keyword>
<feature type="transmembrane region" description="Helical" evidence="7">
    <location>
        <begin position="6"/>
        <end position="26"/>
    </location>
</feature>
<dbReference type="NCBIfam" id="NF009416">
    <property type="entry name" value="PRK12780.1"/>
    <property type="match status" value="1"/>
</dbReference>
<evidence type="ECO:0000256" key="3">
    <source>
        <dbReference type="ARBA" id="ARBA00022475"/>
    </source>
</evidence>
<feature type="transmembrane region" description="Helical" evidence="7">
    <location>
        <begin position="122"/>
        <end position="140"/>
    </location>
</feature>
<keyword evidence="8" id="KW-0969">Cilium</keyword>
<dbReference type="PRINTS" id="PR00953">
    <property type="entry name" value="TYPE3IMRPROT"/>
</dbReference>
<sequence length="251" mass="27186">MSAQLSQSLLAVFLIFCRIGGCLIVAPGFSSARVPTRVRLFIALTVSLALTPLLLGPVGARVGDAAPADMLRLIAFETFTGFVIGFMARLFFMALETLAVAIAMAIGIGGMLGTPVDDGESLPSLATLITLTAVALVFFADLHWELLRGLVASYQRLPPGETFGTRLALTEVVDKLTDAFLIALRISSPFIIYSLVINFAIGVANKLTPQLPIYFIMMPLVIGLGLLIFYLLFREYMTLFMLGFAEWLRNG</sequence>
<evidence type="ECO:0000256" key="7">
    <source>
        <dbReference type="SAM" id="Phobius"/>
    </source>
</evidence>
<proteinExistence type="inferred from homology"/>
<dbReference type="GO" id="GO:0005886">
    <property type="term" value="C:plasma membrane"/>
    <property type="evidence" value="ECO:0007669"/>
    <property type="project" value="UniProtKB-SubCell"/>
</dbReference>
<comment type="caution">
    <text evidence="8">The sequence shown here is derived from an EMBL/GenBank/DDBJ whole genome shotgun (WGS) entry which is preliminary data.</text>
</comment>
<gene>
    <name evidence="8" type="ORF">GGR16_004832</name>
</gene>
<keyword evidence="5 7" id="KW-1133">Transmembrane helix</keyword>
<keyword evidence="8" id="KW-0282">Flagellum</keyword>
<reference evidence="8 9" key="1">
    <citation type="submission" date="2020-08" db="EMBL/GenBank/DDBJ databases">
        <title>Genomic Encyclopedia of Type Strains, Phase IV (KMG-IV): sequencing the most valuable type-strain genomes for metagenomic binning, comparative biology and taxonomic classification.</title>
        <authorList>
            <person name="Goeker M."/>
        </authorList>
    </citation>
    <scope>NUCLEOTIDE SEQUENCE [LARGE SCALE GENOMIC DNA]</scope>
    <source>
        <strain evidence="8 9">DSM 103737</strain>
    </source>
</reference>
<dbReference type="PANTHER" id="PTHR30065">
    <property type="entry name" value="FLAGELLAR BIOSYNTHETIC PROTEIN FLIR"/>
    <property type="match status" value="1"/>
</dbReference>
<dbReference type="Proteomes" id="UP000577362">
    <property type="component" value="Unassembled WGS sequence"/>
</dbReference>
<dbReference type="Pfam" id="PF01311">
    <property type="entry name" value="Bac_export_1"/>
    <property type="match status" value="1"/>
</dbReference>
<evidence type="ECO:0000313" key="8">
    <source>
        <dbReference type="EMBL" id="MBB4019777.1"/>
    </source>
</evidence>
<feature type="transmembrane region" description="Helical" evidence="7">
    <location>
        <begin position="98"/>
        <end position="116"/>
    </location>
</feature>
<keyword evidence="8" id="KW-0966">Cell projection</keyword>
<evidence type="ECO:0000256" key="4">
    <source>
        <dbReference type="ARBA" id="ARBA00022692"/>
    </source>
</evidence>
<dbReference type="PANTHER" id="PTHR30065:SF8">
    <property type="entry name" value="FLAGELLAR BIOSYNTHETIC PROTEIN FLIR"/>
    <property type="match status" value="1"/>
</dbReference>
<accession>A0A840CBY8</accession>
<feature type="transmembrane region" description="Helical" evidence="7">
    <location>
        <begin position="213"/>
        <end position="233"/>
    </location>
</feature>
<dbReference type="EMBL" id="JACIEN010000008">
    <property type="protein sequence ID" value="MBB4019777.1"/>
    <property type="molecule type" value="Genomic_DNA"/>
</dbReference>
<comment type="similarity">
    <text evidence="2">Belongs to the FliR/MopE/SpaR family.</text>
</comment>
<keyword evidence="3" id="KW-1003">Cell membrane</keyword>
<dbReference type="RefSeq" id="WP_019402912.1">
    <property type="nucleotide sequence ID" value="NZ_JACIEN010000008.1"/>
</dbReference>
<keyword evidence="4 7" id="KW-0812">Transmembrane</keyword>
<feature type="transmembrane region" description="Helical" evidence="7">
    <location>
        <begin position="179"/>
        <end position="201"/>
    </location>
</feature>
<keyword evidence="9" id="KW-1185">Reference proteome</keyword>
<dbReference type="GO" id="GO:0006605">
    <property type="term" value="P:protein targeting"/>
    <property type="evidence" value="ECO:0007669"/>
    <property type="project" value="InterPro"/>
</dbReference>
<dbReference type="InterPro" id="IPR002010">
    <property type="entry name" value="T3SS_IM_R"/>
</dbReference>
<name>A0A840CBY8_9HYPH</name>